<dbReference type="NCBIfam" id="NF033212">
    <property type="entry name" value="SapB_AmfS_lanti"/>
    <property type="match status" value="1"/>
</dbReference>
<reference evidence="1 2" key="1">
    <citation type="submission" date="2016-10" db="EMBL/GenBank/DDBJ databases">
        <authorList>
            <person name="de Groot N.N."/>
        </authorList>
    </citation>
    <scope>NUCLEOTIDE SEQUENCE [LARGE SCALE GENOMIC DNA]</scope>
    <source>
        <strain evidence="1 2">CGMCC 4.5506</strain>
    </source>
</reference>
<dbReference type="RefSeq" id="WP_143021341.1">
    <property type="nucleotide sequence ID" value="NZ_CP016353.1"/>
</dbReference>
<organism evidence="1 2">
    <name type="scientific">Prauserella marina</name>
    <dbReference type="NCBI Taxonomy" id="530584"/>
    <lineage>
        <taxon>Bacteria</taxon>
        <taxon>Bacillati</taxon>
        <taxon>Actinomycetota</taxon>
        <taxon>Actinomycetes</taxon>
        <taxon>Pseudonocardiales</taxon>
        <taxon>Pseudonocardiaceae</taxon>
        <taxon>Prauserella</taxon>
    </lineage>
</organism>
<dbReference type="Pfam" id="PF19402">
    <property type="entry name" value="RamS"/>
    <property type="match status" value="1"/>
</dbReference>
<proteinExistence type="predicted"/>
<evidence type="ECO:0000313" key="1">
    <source>
        <dbReference type="EMBL" id="SDC44489.1"/>
    </source>
</evidence>
<name>A0A1G6LMS0_9PSEU</name>
<dbReference type="STRING" id="530584.SAMN05421630_102133"/>
<keyword evidence="2" id="KW-1185">Reference proteome</keyword>
<protein>
    <submittedName>
        <fullName evidence="1">Uncharacterized protein</fullName>
    </submittedName>
</protein>
<dbReference type="InterPro" id="IPR045825">
    <property type="entry name" value="RamS"/>
</dbReference>
<evidence type="ECO:0000313" key="2">
    <source>
        <dbReference type="Proteomes" id="UP000199494"/>
    </source>
</evidence>
<sequence length="33" mass="3674">MESVLELQGMDADETTTDPAYHTIISYLSLLLC</sequence>
<dbReference type="AlphaFoldDB" id="A0A1G6LMS0"/>
<gene>
    <name evidence="1" type="ORF">SAMN05421630_102133</name>
</gene>
<dbReference type="EMBL" id="FMZE01000002">
    <property type="protein sequence ID" value="SDC44489.1"/>
    <property type="molecule type" value="Genomic_DNA"/>
</dbReference>
<dbReference type="Proteomes" id="UP000199494">
    <property type="component" value="Unassembled WGS sequence"/>
</dbReference>
<accession>A0A1G6LMS0</accession>